<comment type="caution">
    <text evidence="2">The sequence shown here is derived from an EMBL/GenBank/DDBJ whole genome shotgun (WGS) entry which is preliminary data.</text>
</comment>
<protein>
    <recommendedName>
        <fullName evidence="4">Methyltransferase type 11</fullName>
    </recommendedName>
</protein>
<dbReference type="PANTHER" id="PTHR43861">
    <property type="entry name" value="TRANS-ACONITATE 2-METHYLTRANSFERASE-RELATED"/>
    <property type="match status" value="1"/>
</dbReference>
<reference evidence="2 3" key="1">
    <citation type="journal article" date="2015" name="Nature">
        <title>rRNA introns, odd ribosomes, and small enigmatic genomes across a large radiation of phyla.</title>
        <authorList>
            <person name="Brown C.T."/>
            <person name="Hug L.A."/>
            <person name="Thomas B.C."/>
            <person name="Sharon I."/>
            <person name="Castelle C.J."/>
            <person name="Singh A."/>
            <person name="Wilkins M.J."/>
            <person name="Williams K.H."/>
            <person name="Banfield J.F."/>
        </authorList>
    </citation>
    <scope>NUCLEOTIDE SEQUENCE [LARGE SCALE GENOMIC DNA]</scope>
</reference>
<sequence length="330" mass="37673">MAFQYAIIYTLRSMFRVFLGPMEEISCVACGGDFTIEKERREAHRLYECRVCKVQFWWPFKNPGTGFYGEVPALAARNLDPHSHPLFPSQRRFLKTAPKRGGTLLDLGMGTGNFLAEAQKRGYRVTGCDFDGAAVAAAKSAFNLTDVHACSVEEFLKQNPARRFDVITMFEVIEHLDDFAIFDTIRLLLAPGGIVVLSTPNRRRWTPFMRGDDPPRHLTRWNEESLKNFLERKGFSDIKVKFVPVVFNRFIMRFSEWTAGWLSFGLARKAELSLTQTPRARRAAAGGTLRLLSKIKLYGLFFIPACILYSYLWLTGRRNCTALYAVAKRI</sequence>
<organism evidence="2 3">
    <name type="scientific">Candidatus Adlerbacteria bacterium GW2011_GWA1_54_10</name>
    <dbReference type="NCBI Taxonomy" id="1618605"/>
    <lineage>
        <taxon>Bacteria</taxon>
        <taxon>Candidatus Adleribacteriota</taxon>
    </lineage>
</organism>
<dbReference type="InterPro" id="IPR029063">
    <property type="entry name" value="SAM-dependent_MTases_sf"/>
</dbReference>
<evidence type="ECO:0000313" key="3">
    <source>
        <dbReference type="Proteomes" id="UP000034740"/>
    </source>
</evidence>
<evidence type="ECO:0000256" key="1">
    <source>
        <dbReference type="SAM" id="Phobius"/>
    </source>
</evidence>
<dbReference type="SUPFAM" id="SSF53335">
    <property type="entry name" value="S-adenosyl-L-methionine-dependent methyltransferases"/>
    <property type="match status" value="1"/>
</dbReference>
<keyword evidence="1" id="KW-1133">Transmembrane helix</keyword>
<proteinExistence type="predicted"/>
<evidence type="ECO:0008006" key="4">
    <source>
        <dbReference type="Google" id="ProtNLM"/>
    </source>
</evidence>
<gene>
    <name evidence="2" type="ORF">UY83_C0003G0030</name>
</gene>
<dbReference type="EMBL" id="LCRO01000003">
    <property type="protein sequence ID" value="KKW35746.1"/>
    <property type="molecule type" value="Genomic_DNA"/>
</dbReference>
<accession>A0A0G1XXN1</accession>
<name>A0A0G1XXN1_9BACT</name>
<dbReference type="Gene3D" id="3.40.50.150">
    <property type="entry name" value="Vaccinia Virus protein VP39"/>
    <property type="match status" value="1"/>
</dbReference>
<dbReference type="PANTHER" id="PTHR43861:SF6">
    <property type="entry name" value="METHYLTRANSFERASE TYPE 11"/>
    <property type="match status" value="1"/>
</dbReference>
<keyword evidence="1" id="KW-0472">Membrane</keyword>
<evidence type="ECO:0000313" key="2">
    <source>
        <dbReference type="EMBL" id="KKW35746.1"/>
    </source>
</evidence>
<dbReference type="Proteomes" id="UP000034740">
    <property type="component" value="Unassembled WGS sequence"/>
</dbReference>
<dbReference type="CDD" id="cd02440">
    <property type="entry name" value="AdoMet_MTases"/>
    <property type="match status" value="1"/>
</dbReference>
<dbReference type="Pfam" id="PF13489">
    <property type="entry name" value="Methyltransf_23"/>
    <property type="match status" value="1"/>
</dbReference>
<dbReference type="AlphaFoldDB" id="A0A0G1XXN1"/>
<keyword evidence="1" id="KW-0812">Transmembrane</keyword>
<feature type="transmembrane region" description="Helical" evidence="1">
    <location>
        <begin position="297"/>
        <end position="314"/>
    </location>
</feature>